<comment type="caution">
    <text evidence="2">The sequence shown here is derived from an EMBL/GenBank/DDBJ whole genome shotgun (WGS) entry which is preliminary data.</text>
</comment>
<feature type="region of interest" description="Disordered" evidence="1">
    <location>
        <begin position="1"/>
        <end position="23"/>
    </location>
</feature>
<organism evidence="2 3">
    <name type="scientific">Molorchus minor</name>
    <dbReference type="NCBI Taxonomy" id="1323400"/>
    <lineage>
        <taxon>Eukaryota</taxon>
        <taxon>Metazoa</taxon>
        <taxon>Ecdysozoa</taxon>
        <taxon>Arthropoda</taxon>
        <taxon>Hexapoda</taxon>
        <taxon>Insecta</taxon>
        <taxon>Pterygota</taxon>
        <taxon>Neoptera</taxon>
        <taxon>Endopterygota</taxon>
        <taxon>Coleoptera</taxon>
        <taxon>Polyphaga</taxon>
        <taxon>Cucujiformia</taxon>
        <taxon>Chrysomeloidea</taxon>
        <taxon>Cerambycidae</taxon>
        <taxon>Lamiinae</taxon>
        <taxon>Monochamini</taxon>
        <taxon>Molorchus</taxon>
    </lineage>
</organism>
<accession>A0ABQ9JL82</accession>
<reference evidence="2" key="1">
    <citation type="journal article" date="2023" name="Insect Mol. Biol.">
        <title>Genome sequencing provides insights into the evolution of gene families encoding plant cell wall-degrading enzymes in longhorned beetles.</title>
        <authorList>
            <person name="Shin N.R."/>
            <person name="Okamura Y."/>
            <person name="Kirsch R."/>
            <person name="Pauchet Y."/>
        </authorList>
    </citation>
    <scope>NUCLEOTIDE SEQUENCE</scope>
    <source>
        <strain evidence="2">MMC_N1</strain>
    </source>
</reference>
<keyword evidence="3" id="KW-1185">Reference proteome</keyword>
<protein>
    <recommendedName>
        <fullName evidence="4">Transposase</fullName>
    </recommendedName>
</protein>
<sequence length="226" mass="26413">MDDTMPGTSKTGVTSPPKKRKHLNLGHLSLPEKQTIINMYKKILDDKPALKTIQLVSKIAISFSVAKSTIFRTIKEYKFTGMVSTSKHLVNSFFNVTPTLDKIFTKLKEKRLIFLHASFRYHQRKKSDMKTWLRYKIIDIDEGVVRSELLYLICQNKDKYNFLYITDLNGKKENKILNPIEIIWAQVKNKVAGKNEIFKLKDVKKLLLQALNNVTNTNWKRWVEHD</sequence>
<evidence type="ECO:0000256" key="1">
    <source>
        <dbReference type="SAM" id="MobiDB-lite"/>
    </source>
</evidence>
<evidence type="ECO:0008006" key="4">
    <source>
        <dbReference type="Google" id="ProtNLM"/>
    </source>
</evidence>
<feature type="compositionally biased region" description="Polar residues" evidence="1">
    <location>
        <begin position="1"/>
        <end position="14"/>
    </location>
</feature>
<dbReference type="Proteomes" id="UP001162164">
    <property type="component" value="Unassembled WGS sequence"/>
</dbReference>
<evidence type="ECO:0000313" key="3">
    <source>
        <dbReference type="Proteomes" id="UP001162164"/>
    </source>
</evidence>
<dbReference type="Gene3D" id="3.30.420.10">
    <property type="entry name" value="Ribonuclease H-like superfamily/Ribonuclease H"/>
    <property type="match status" value="1"/>
</dbReference>
<evidence type="ECO:0000313" key="2">
    <source>
        <dbReference type="EMBL" id="KAJ8978704.1"/>
    </source>
</evidence>
<dbReference type="EMBL" id="JAPWTJ010000409">
    <property type="protein sequence ID" value="KAJ8978704.1"/>
    <property type="molecule type" value="Genomic_DNA"/>
</dbReference>
<gene>
    <name evidence="2" type="ORF">NQ317_015952</name>
</gene>
<name>A0ABQ9JL82_9CUCU</name>
<dbReference type="InterPro" id="IPR036397">
    <property type="entry name" value="RNaseH_sf"/>
</dbReference>
<proteinExistence type="predicted"/>